<protein>
    <submittedName>
        <fullName evidence="13">Disulfide bond formation protein B</fullName>
    </submittedName>
</protein>
<evidence type="ECO:0000256" key="11">
    <source>
        <dbReference type="ARBA" id="ARBA00023284"/>
    </source>
</evidence>
<keyword evidence="9" id="KW-1015">Disulfide bond</keyword>
<dbReference type="EMBL" id="QURN01000013">
    <property type="protein sequence ID" value="RFC65820.1"/>
    <property type="molecule type" value="Genomic_DNA"/>
</dbReference>
<feature type="transmembrane region" description="Helical" evidence="12">
    <location>
        <begin position="117"/>
        <end position="143"/>
    </location>
</feature>
<dbReference type="PANTHER" id="PTHR43469:SF1">
    <property type="entry name" value="SPBETA PROPHAGE-DERIVED DISULFIDE BOND FORMATION PROTEIN B"/>
    <property type="match status" value="1"/>
</dbReference>
<gene>
    <name evidence="13" type="ORF">DY251_16030</name>
</gene>
<keyword evidence="3" id="KW-0813">Transport</keyword>
<dbReference type="Gene3D" id="1.20.1550.10">
    <property type="entry name" value="DsbB-like"/>
    <property type="match status" value="1"/>
</dbReference>
<evidence type="ECO:0000313" key="14">
    <source>
        <dbReference type="Proteomes" id="UP000262379"/>
    </source>
</evidence>
<dbReference type="InterPro" id="IPR012187">
    <property type="entry name" value="Disulphide_bond_form_BdbC"/>
</dbReference>
<keyword evidence="8 12" id="KW-0472">Membrane</keyword>
<evidence type="ECO:0000256" key="2">
    <source>
        <dbReference type="ARBA" id="ARBA00007602"/>
    </source>
</evidence>
<feature type="transmembrane region" description="Helical" evidence="12">
    <location>
        <begin position="48"/>
        <end position="68"/>
    </location>
</feature>
<comment type="subcellular location">
    <subcellularLocation>
        <location evidence="1">Membrane</location>
        <topology evidence="1">Multi-pass membrane protein</topology>
    </subcellularLocation>
</comment>
<evidence type="ECO:0000256" key="5">
    <source>
        <dbReference type="ARBA" id="ARBA00022982"/>
    </source>
</evidence>
<dbReference type="Pfam" id="PF02600">
    <property type="entry name" value="DsbB"/>
    <property type="match status" value="1"/>
</dbReference>
<evidence type="ECO:0000256" key="1">
    <source>
        <dbReference type="ARBA" id="ARBA00004141"/>
    </source>
</evidence>
<keyword evidence="6 12" id="KW-1133">Transmembrane helix</keyword>
<evidence type="ECO:0000313" key="13">
    <source>
        <dbReference type="EMBL" id="RFC65820.1"/>
    </source>
</evidence>
<evidence type="ECO:0000256" key="9">
    <source>
        <dbReference type="ARBA" id="ARBA00023157"/>
    </source>
</evidence>
<dbReference type="RefSeq" id="WP_116624929.1">
    <property type="nucleotide sequence ID" value="NZ_QURN01000013.1"/>
</dbReference>
<dbReference type="AlphaFoldDB" id="A0A371X9D7"/>
<proteinExistence type="inferred from homology"/>
<keyword evidence="7" id="KW-0560">Oxidoreductase</keyword>
<dbReference type="InterPro" id="IPR023380">
    <property type="entry name" value="DsbB-like_sf"/>
</dbReference>
<keyword evidence="14" id="KW-1185">Reference proteome</keyword>
<dbReference type="GO" id="GO:0016020">
    <property type="term" value="C:membrane"/>
    <property type="evidence" value="ECO:0007669"/>
    <property type="project" value="UniProtKB-SubCell"/>
</dbReference>
<comment type="caution">
    <text evidence="13">The sequence shown here is derived from an EMBL/GenBank/DDBJ whole genome shotgun (WGS) entry which is preliminary data.</text>
</comment>
<name>A0A371X9D7_9HYPH</name>
<evidence type="ECO:0000256" key="3">
    <source>
        <dbReference type="ARBA" id="ARBA00022448"/>
    </source>
</evidence>
<evidence type="ECO:0000256" key="10">
    <source>
        <dbReference type="ARBA" id="ARBA00023186"/>
    </source>
</evidence>
<feature type="transmembrane region" description="Helical" evidence="12">
    <location>
        <begin position="16"/>
        <end position="36"/>
    </location>
</feature>
<reference evidence="14" key="1">
    <citation type="submission" date="2018-08" db="EMBL/GenBank/DDBJ databases">
        <authorList>
            <person name="Im W.T."/>
        </authorList>
    </citation>
    <scope>NUCLEOTIDE SEQUENCE [LARGE SCALE GENOMIC DNA]</scope>
    <source>
        <strain evidence="14">LA-28</strain>
    </source>
</reference>
<dbReference type="InterPro" id="IPR003752">
    <property type="entry name" value="DiS_bond_form_DsbB/BdbC"/>
</dbReference>
<keyword evidence="4 12" id="KW-0812">Transmembrane</keyword>
<sequence>MLNKVSNQTVDQRNTWCLFLAWLIAVAATFAALFIGEILGQPPCNLCWFQRVFMFPLAIILGIAVFRLDPAIKLYALPLAGFGMAVAGFHTLLYFGLIEEAIVPCARNGPSCSGDAMTIMGGMPLPLISLLCFTAIAGLLTLCRPGVFR</sequence>
<evidence type="ECO:0000256" key="6">
    <source>
        <dbReference type="ARBA" id="ARBA00022989"/>
    </source>
</evidence>
<feature type="transmembrane region" description="Helical" evidence="12">
    <location>
        <begin position="75"/>
        <end position="97"/>
    </location>
</feature>
<evidence type="ECO:0000256" key="7">
    <source>
        <dbReference type="ARBA" id="ARBA00023002"/>
    </source>
</evidence>
<evidence type="ECO:0000256" key="4">
    <source>
        <dbReference type="ARBA" id="ARBA00022692"/>
    </source>
</evidence>
<dbReference type="PANTHER" id="PTHR43469">
    <property type="entry name" value="DISULFIDE FORMATION PROTEIN-RELATED"/>
    <property type="match status" value="1"/>
</dbReference>
<keyword evidence="11" id="KW-0676">Redox-active center</keyword>
<evidence type="ECO:0000256" key="8">
    <source>
        <dbReference type="ARBA" id="ARBA00023136"/>
    </source>
</evidence>
<dbReference type="Proteomes" id="UP000262379">
    <property type="component" value="Unassembled WGS sequence"/>
</dbReference>
<dbReference type="GO" id="GO:0015035">
    <property type="term" value="F:protein-disulfide reductase activity"/>
    <property type="evidence" value="ECO:0007669"/>
    <property type="project" value="InterPro"/>
</dbReference>
<keyword evidence="5" id="KW-0249">Electron transport</keyword>
<dbReference type="SUPFAM" id="SSF158442">
    <property type="entry name" value="DsbB-like"/>
    <property type="match status" value="1"/>
</dbReference>
<dbReference type="GO" id="GO:0006457">
    <property type="term" value="P:protein folding"/>
    <property type="evidence" value="ECO:0007669"/>
    <property type="project" value="InterPro"/>
</dbReference>
<evidence type="ECO:0000256" key="12">
    <source>
        <dbReference type="SAM" id="Phobius"/>
    </source>
</evidence>
<dbReference type="PIRSF" id="PIRSF036659">
    <property type="entry name" value="BdbC"/>
    <property type="match status" value="1"/>
</dbReference>
<accession>A0A371X9D7</accession>
<comment type="similarity">
    <text evidence="2">Belongs to the DsbB family. BdbC subfamily.</text>
</comment>
<keyword evidence="10" id="KW-0143">Chaperone</keyword>
<organism evidence="13 14">
    <name type="scientific">Mesorhizobium denitrificans</name>
    <dbReference type="NCBI Taxonomy" id="2294114"/>
    <lineage>
        <taxon>Bacteria</taxon>
        <taxon>Pseudomonadati</taxon>
        <taxon>Pseudomonadota</taxon>
        <taxon>Alphaproteobacteria</taxon>
        <taxon>Hyphomicrobiales</taxon>
        <taxon>Phyllobacteriaceae</taxon>
        <taxon>Mesorhizobium</taxon>
    </lineage>
</organism>